<dbReference type="GO" id="GO:0004520">
    <property type="term" value="F:DNA endonuclease activity"/>
    <property type="evidence" value="ECO:0007669"/>
    <property type="project" value="TreeGrafter"/>
</dbReference>
<proteinExistence type="predicted"/>
<dbReference type="GO" id="GO:0000724">
    <property type="term" value="P:double-strand break repair via homologous recombination"/>
    <property type="evidence" value="ECO:0007669"/>
    <property type="project" value="TreeGrafter"/>
</dbReference>
<keyword evidence="2" id="KW-1185">Reference proteome</keyword>
<dbReference type="GO" id="GO:0000712">
    <property type="term" value="P:resolution of meiotic recombination intermediates"/>
    <property type="evidence" value="ECO:0007669"/>
    <property type="project" value="TreeGrafter"/>
</dbReference>
<reference evidence="1" key="1">
    <citation type="submission" date="2022-02" db="EMBL/GenBank/DDBJ databases">
        <authorList>
            <person name="King R."/>
        </authorList>
    </citation>
    <scope>NUCLEOTIDE SEQUENCE</scope>
</reference>
<evidence type="ECO:0000313" key="1">
    <source>
        <dbReference type="EMBL" id="CAH1640397.1"/>
    </source>
</evidence>
<protein>
    <submittedName>
        <fullName evidence="1">Uncharacterized protein</fullName>
    </submittedName>
</protein>
<dbReference type="PANTHER" id="PTHR46427">
    <property type="entry name" value="ANKYRIN REPEAT AND LEM DOMAIN-CONTAINING PROTEIN 1"/>
    <property type="match status" value="1"/>
</dbReference>
<dbReference type="Proteomes" id="UP001153321">
    <property type="component" value="Chromosome 20"/>
</dbReference>
<dbReference type="Pfam" id="PF22945">
    <property type="entry name" value="LEM-3_GIY-YIG"/>
    <property type="match status" value="1"/>
</dbReference>
<organism evidence="1 2">
    <name type="scientific">Spodoptera littoralis</name>
    <name type="common">Egyptian cotton leafworm</name>
    <dbReference type="NCBI Taxonomy" id="7109"/>
    <lineage>
        <taxon>Eukaryota</taxon>
        <taxon>Metazoa</taxon>
        <taxon>Ecdysozoa</taxon>
        <taxon>Arthropoda</taxon>
        <taxon>Hexapoda</taxon>
        <taxon>Insecta</taxon>
        <taxon>Pterygota</taxon>
        <taxon>Neoptera</taxon>
        <taxon>Endopterygota</taxon>
        <taxon>Lepidoptera</taxon>
        <taxon>Glossata</taxon>
        <taxon>Ditrysia</taxon>
        <taxon>Noctuoidea</taxon>
        <taxon>Noctuidae</taxon>
        <taxon>Amphipyrinae</taxon>
        <taxon>Spodoptera</taxon>
    </lineage>
</organism>
<accession>A0A9P0I5R1</accession>
<sequence>MFQFGYSSTLHQDCTPTTIQEITNKLQELNTGQNECQQMFSNTDSYPSGSAGDSNFWTQQHGPVLSVRVFSSGILDSVMNTYWFHELSSYIWLEKQARADFSDSRKRSRPYSHLQQARTLWNNNIKTSNDKKVQHILDIWSDRKGVVCLHIFQNVIPAEAYTYEAAMIAALGLTRLQNIKPGNYYGTVASWPKKYRHMLGRYLLYKAMLIFLSEGERQLRPDDLD</sequence>
<name>A0A9P0I5R1_SPOLI</name>
<gene>
    <name evidence="1" type="ORF">SPLIT_LOCUS5753</name>
</gene>
<dbReference type="EMBL" id="LR824551">
    <property type="protein sequence ID" value="CAH1640397.1"/>
    <property type="molecule type" value="Genomic_DNA"/>
</dbReference>
<evidence type="ECO:0000313" key="2">
    <source>
        <dbReference type="Proteomes" id="UP001153321"/>
    </source>
</evidence>
<dbReference type="PANTHER" id="PTHR46427:SF1">
    <property type="entry name" value="ANKYRIN REPEAT AND LEM DOMAIN-CONTAINING PROTEIN 1"/>
    <property type="match status" value="1"/>
</dbReference>
<dbReference type="AlphaFoldDB" id="A0A9P0I5R1"/>
<dbReference type="InterPro" id="IPR034998">
    <property type="entry name" value="ANKLE1"/>
</dbReference>
<dbReference type="GO" id="GO:0005654">
    <property type="term" value="C:nucleoplasm"/>
    <property type="evidence" value="ECO:0007669"/>
    <property type="project" value="TreeGrafter"/>
</dbReference>
<dbReference type="GO" id="GO:0005737">
    <property type="term" value="C:cytoplasm"/>
    <property type="evidence" value="ECO:0007669"/>
    <property type="project" value="TreeGrafter"/>
</dbReference>